<comment type="caution">
    <text evidence="1">The sequence shown here is derived from an EMBL/GenBank/DDBJ whole genome shotgun (WGS) entry which is preliminary data.</text>
</comment>
<protein>
    <recommendedName>
        <fullName evidence="3">Antitoxin</fullName>
    </recommendedName>
</protein>
<dbReference type="Proteomes" id="UP001062027">
    <property type="component" value="Unassembled WGS sequence"/>
</dbReference>
<evidence type="ECO:0008006" key="3">
    <source>
        <dbReference type="Google" id="ProtNLM"/>
    </source>
</evidence>
<name>A0ABT2R7M6_9ENTR</name>
<keyword evidence="2" id="KW-1185">Reference proteome</keyword>
<evidence type="ECO:0000313" key="2">
    <source>
        <dbReference type="Proteomes" id="UP001062027"/>
    </source>
</evidence>
<evidence type="ECO:0000313" key="1">
    <source>
        <dbReference type="EMBL" id="MCU6676872.1"/>
    </source>
</evidence>
<organism evidence="1 2">
    <name type="scientific">Leclercia tamurae</name>
    <dbReference type="NCBI Taxonomy" id="2926467"/>
    <lineage>
        <taxon>Bacteria</taxon>
        <taxon>Pseudomonadati</taxon>
        <taxon>Pseudomonadota</taxon>
        <taxon>Gammaproteobacteria</taxon>
        <taxon>Enterobacterales</taxon>
        <taxon>Enterobacteriaceae</taxon>
        <taxon>Leclercia</taxon>
    </lineage>
</organism>
<proteinExistence type="predicted"/>
<sequence>MDIKNHEVARLKRDEMPLHITLHTNELLALAENSDNKIDYSDIAETTDEQWSDAVRGKFY</sequence>
<reference evidence="1" key="1">
    <citation type="submission" date="2022-05" db="EMBL/GenBank/DDBJ databases">
        <title>Description of a novel species of Leclercia; Leclercia tamurae and the Proposal for a Novel Genus Silvania gen. nov. Containing Two Novel Species Silvania hatchlandensis sp. nov. and Silvania confinis sp. nov. Isolated from the Rhizosphere of Oak.</title>
        <authorList>
            <person name="Maddock D.W."/>
            <person name="Brady C.L."/>
            <person name="Denman S."/>
            <person name="Arnold D."/>
        </authorList>
    </citation>
    <scope>NUCLEOTIDE SEQUENCE</scope>
    <source>
        <strain evidence="1">H6S3</strain>
    </source>
</reference>
<accession>A0ABT2R7M6</accession>
<dbReference type="RefSeq" id="WP_262661145.1">
    <property type="nucleotide sequence ID" value="NZ_JAMHKS010000065.1"/>
</dbReference>
<dbReference type="EMBL" id="JAMHKS010000065">
    <property type="protein sequence ID" value="MCU6676872.1"/>
    <property type="molecule type" value="Genomic_DNA"/>
</dbReference>
<gene>
    <name evidence="1" type="ORF">M8318_04215</name>
</gene>